<evidence type="ECO:0000256" key="4">
    <source>
        <dbReference type="ARBA" id="ARBA00011919"/>
    </source>
</evidence>
<dbReference type="EMBL" id="JAVFWL010000004">
    <property type="protein sequence ID" value="KAK6750720.1"/>
    <property type="molecule type" value="Genomic_DNA"/>
</dbReference>
<keyword evidence="7 12" id="KW-0479">Metal-binding</keyword>
<keyword evidence="8 12" id="KW-0560">Oxidoreductase</keyword>
<comment type="caution">
    <text evidence="13">The sequence shown here is derived from an EMBL/GenBank/DDBJ whole genome shotgun (WGS) entry which is preliminary data.</text>
</comment>
<comment type="subcellular location">
    <subcellularLocation>
        <location evidence="1 12">Cytoplasm</location>
    </subcellularLocation>
</comment>
<dbReference type="Pfam" id="PF05153">
    <property type="entry name" value="MIOX"/>
    <property type="match status" value="1"/>
</dbReference>
<organism evidence="13 14">
    <name type="scientific">Necator americanus</name>
    <name type="common">Human hookworm</name>
    <dbReference type="NCBI Taxonomy" id="51031"/>
    <lineage>
        <taxon>Eukaryota</taxon>
        <taxon>Metazoa</taxon>
        <taxon>Ecdysozoa</taxon>
        <taxon>Nematoda</taxon>
        <taxon>Chromadorea</taxon>
        <taxon>Rhabditida</taxon>
        <taxon>Rhabditina</taxon>
        <taxon>Rhabditomorpha</taxon>
        <taxon>Strongyloidea</taxon>
        <taxon>Ancylostomatidae</taxon>
        <taxon>Bunostominae</taxon>
        <taxon>Necator</taxon>
    </lineage>
</organism>
<comment type="similarity">
    <text evidence="3 12">Belongs to the myo-inositol oxygenase family.</text>
</comment>
<reference evidence="13 14" key="1">
    <citation type="submission" date="2023-08" db="EMBL/GenBank/DDBJ databases">
        <title>A Necator americanus chromosomal reference genome.</title>
        <authorList>
            <person name="Ilik V."/>
            <person name="Petrzelkova K.J."/>
            <person name="Pardy F."/>
            <person name="Fuh T."/>
            <person name="Niatou-Singa F.S."/>
            <person name="Gouil Q."/>
            <person name="Baker L."/>
            <person name="Ritchie M.E."/>
            <person name="Jex A.R."/>
            <person name="Gazzola D."/>
            <person name="Li H."/>
            <person name="Toshio Fujiwara R."/>
            <person name="Zhan B."/>
            <person name="Aroian R.V."/>
            <person name="Pafco B."/>
            <person name="Schwarz E.M."/>
        </authorList>
    </citation>
    <scope>NUCLEOTIDE SEQUENCE [LARGE SCALE GENOMIC DNA]</scope>
    <source>
        <strain evidence="13 14">Aroian</strain>
        <tissue evidence="13">Whole animal</tissue>
    </source>
</reference>
<evidence type="ECO:0000256" key="8">
    <source>
        <dbReference type="ARBA" id="ARBA00023002"/>
    </source>
</evidence>
<evidence type="ECO:0000256" key="5">
    <source>
        <dbReference type="ARBA" id="ARBA00019269"/>
    </source>
</evidence>
<evidence type="ECO:0000313" key="14">
    <source>
        <dbReference type="Proteomes" id="UP001303046"/>
    </source>
</evidence>
<proteinExistence type="inferred from homology"/>
<dbReference type="InterPro" id="IPR007828">
    <property type="entry name" value="Inositol_oxygenase"/>
</dbReference>
<evidence type="ECO:0000256" key="10">
    <source>
        <dbReference type="ARBA" id="ARBA00029668"/>
    </source>
</evidence>
<comment type="cofactor">
    <cofactor evidence="12">
        <name>Fe cation</name>
        <dbReference type="ChEBI" id="CHEBI:24875"/>
    </cofactor>
    <text evidence="12">Binds 2 iron ions per subunit.</text>
</comment>
<evidence type="ECO:0000256" key="9">
    <source>
        <dbReference type="ARBA" id="ARBA00023004"/>
    </source>
</evidence>
<dbReference type="Gene3D" id="1.10.3210.10">
    <property type="entry name" value="Hypothetical protein af1432"/>
    <property type="match status" value="1"/>
</dbReference>
<dbReference type="Proteomes" id="UP001303046">
    <property type="component" value="Unassembled WGS sequence"/>
</dbReference>
<evidence type="ECO:0000256" key="3">
    <source>
        <dbReference type="ARBA" id="ARBA00005286"/>
    </source>
</evidence>
<keyword evidence="6 12" id="KW-0963">Cytoplasm</keyword>
<keyword evidence="14" id="KW-1185">Reference proteome</keyword>
<dbReference type="PANTHER" id="PTHR12588:SF0">
    <property type="entry name" value="INOSITOL OXYGENASE"/>
    <property type="match status" value="1"/>
</dbReference>
<comment type="pathway">
    <text evidence="2 12">Polyol metabolism; myo-inositol degradation into D-glucuronate; D-glucuronate from myo-inositol: step 1/1.</text>
</comment>
<evidence type="ECO:0000256" key="12">
    <source>
        <dbReference type="RuleBase" id="RU367039"/>
    </source>
</evidence>
<gene>
    <name evidence="13" type="primary">Necator_chrIV.g15892</name>
    <name evidence="13" type="ORF">RB195_002597</name>
</gene>
<evidence type="ECO:0000256" key="7">
    <source>
        <dbReference type="ARBA" id="ARBA00022723"/>
    </source>
</evidence>
<accession>A0ABR1DL72</accession>
<dbReference type="SUPFAM" id="SSF109604">
    <property type="entry name" value="HD-domain/PDEase-like"/>
    <property type="match status" value="1"/>
</dbReference>
<evidence type="ECO:0000256" key="6">
    <source>
        <dbReference type="ARBA" id="ARBA00022490"/>
    </source>
</evidence>
<dbReference type="EC" id="1.13.99.1" evidence="4 12"/>
<comment type="catalytic activity">
    <reaction evidence="11 12">
        <text>myo-inositol + O2 = D-glucuronate + H2O + H(+)</text>
        <dbReference type="Rhea" id="RHEA:23696"/>
        <dbReference type="ChEBI" id="CHEBI:15377"/>
        <dbReference type="ChEBI" id="CHEBI:15378"/>
        <dbReference type="ChEBI" id="CHEBI:15379"/>
        <dbReference type="ChEBI" id="CHEBI:17268"/>
        <dbReference type="ChEBI" id="CHEBI:58720"/>
        <dbReference type="EC" id="1.13.99.1"/>
    </reaction>
</comment>
<protein>
    <recommendedName>
        <fullName evidence="5 12">Inositol oxygenase</fullName>
        <ecNumber evidence="4 12">1.13.99.1</ecNumber>
    </recommendedName>
    <alternativeName>
        <fullName evidence="10 12">Myo-inositol oxygenase</fullName>
    </alternativeName>
</protein>
<dbReference type="PANTHER" id="PTHR12588">
    <property type="entry name" value="MYOINOSITOL OXYGENASE"/>
    <property type="match status" value="1"/>
</dbReference>
<evidence type="ECO:0000313" key="13">
    <source>
        <dbReference type="EMBL" id="KAK6750720.1"/>
    </source>
</evidence>
<name>A0ABR1DL72_NECAM</name>
<sequence>MTVDACKTFEKDGKSYRIYDENSVNQIQERVKRHYYNQHKKQTVEFVDEMHKKWLSFNHAKMPILEALDVLANFLDESDPDVDEANLKHAYQTAERLRKAHPQKPWMHLAGLVHDLGKVMSVWGENQWAVTGDTYPVGCEPSDTIVYGVSSFEGNPDMSNPKYNTEIGMYNIGCGLENLKMCWSHDEYMYQVLLNHGSTLPEDALYAIRFHSFYPYHSHNAYKQFMNSRDEQFLDAVLLLNSCDLYSKNDEEPNIEDLKPYYQSLIDKYIPGEVAWKFEVFDFLVTGYTDALVFWKVCGGCESEHTTVEESPPTLQRQVTKKKKKSKLFIWTEELIGDFSAEIGARSQLKTDLSIRFVRFGQHPFRLIDA</sequence>
<evidence type="ECO:0000256" key="1">
    <source>
        <dbReference type="ARBA" id="ARBA00004496"/>
    </source>
</evidence>
<evidence type="ECO:0000256" key="11">
    <source>
        <dbReference type="ARBA" id="ARBA00048271"/>
    </source>
</evidence>
<evidence type="ECO:0000256" key="2">
    <source>
        <dbReference type="ARBA" id="ARBA00005167"/>
    </source>
</evidence>
<keyword evidence="9 12" id="KW-0408">Iron</keyword>